<dbReference type="RefSeq" id="WP_209750050.1">
    <property type="nucleotide sequence ID" value="NZ_JBHSMH010000015.1"/>
</dbReference>
<keyword evidence="4" id="KW-0732">Signal</keyword>
<evidence type="ECO:0000256" key="2">
    <source>
        <dbReference type="ARBA" id="ARBA00022448"/>
    </source>
</evidence>
<evidence type="ECO:0000313" key="6">
    <source>
        <dbReference type="Proteomes" id="UP001596105"/>
    </source>
</evidence>
<protein>
    <submittedName>
        <fullName evidence="5">ABC transporter substrate-binding protein</fullName>
    </submittedName>
</protein>
<evidence type="ECO:0000256" key="3">
    <source>
        <dbReference type="SAM" id="MobiDB-lite"/>
    </source>
</evidence>
<dbReference type="Gene3D" id="3.40.190.10">
    <property type="entry name" value="Periplasmic binding protein-like II"/>
    <property type="match status" value="2"/>
</dbReference>
<feature type="region of interest" description="Disordered" evidence="3">
    <location>
        <begin position="25"/>
        <end position="52"/>
    </location>
</feature>
<comment type="similarity">
    <text evidence="1">Belongs to the bacterial solute-binding protein 1 family.</text>
</comment>
<accession>A0ABW0LRJ1</accession>
<keyword evidence="2" id="KW-0813">Transport</keyword>
<comment type="caution">
    <text evidence="5">The sequence shown here is derived from an EMBL/GenBank/DDBJ whole genome shotgun (WGS) entry which is preliminary data.</text>
</comment>
<dbReference type="PROSITE" id="PS51257">
    <property type="entry name" value="PROKAR_LIPOPROTEIN"/>
    <property type="match status" value="1"/>
</dbReference>
<feature type="chain" id="PRO_5046792472" evidence="4">
    <location>
        <begin position="23"/>
        <end position="452"/>
    </location>
</feature>
<name>A0ABW0LRJ1_9BACL</name>
<evidence type="ECO:0000256" key="1">
    <source>
        <dbReference type="ARBA" id="ARBA00008520"/>
    </source>
</evidence>
<feature type="compositionally biased region" description="Low complexity" evidence="3">
    <location>
        <begin position="29"/>
        <end position="50"/>
    </location>
</feature>
<organism evidence="5 6">
    <name type="scientific">Cohnella suwonensis</name>
    <dbReference type="NCBI Taxonomy" id="696072"/>
    <lineage>
        <taxon>Bacteria</taxon>
        <taxon>Bacillati</taxon>
        <taxon>Bacillota</taxon>
        <taxon>Bacilli</taxon>
        <taxon>Bacillales</taxon>
        <taxon>Paenibacillaceae</taxon>
        <taxon>Cohnella</taxon>
    </lineage>
</organism>
<dbReference type="Proteomes" id="UP001596105">
    <property type="component" value="Unassembled WGS sequence"/>
</dbReference>
<sequence length="452" mass="48105">MSKPRKFIAALSSAVLLTGLLAGCGGGSSNSESSPSASGGSEPSSSAPASDSQEKVTLSLLIDNNQDSVNIAKALVDAFQAQNPNIAIETETRPGGGEGDNFVKTRLSTGDMNDIFFYNSGSLMQALNPEQNMLDLTNEPFQANVFDSFKQTVTINGKVFGAPMTSSIGGGWFYNKKVYADLGLAVPKTWAELMANNDKIKAAGITPIIGTYKDTWTSQLIVLADYYNVQAQAQSFAADYTANKAKYATTPAALRSFEKLEQTVGYYNKDFLATTYDAGMKMLAEGKGAHYPMLTFAIPAIAQNNPDQIGDIGFFAQPGDSADSNGLTVWMPGAVYIYKNTEHADEAKKFIAFIASVEGMATVAKVSTPVGPYVVKDAAIPDTVPQVVKDMLPYFDNGTTAPALEFVSPVKGPSLEQITVEVGSGQRKAKDAAALYDKDVEKQAKQLGLAGW</sequence>
<dbReference type="PANTHER" id="PTHR43649:SF29">
    <property type="entry name" value="OSMOPROTECTIVE COMPOUNDS-BINDING PROTEIN GGTB"/>
    <property type="match status" value="1"/>
</dbReference>
<dbReference type="InterPro" id="IPR050490">
    <property type="entry name" value="Bact_solute-bd_prot1"/>
</dbReference>
<proteinExistence type="inferred from homology"/>
<dbReference type="EMBL" id="JBHSMH010000015">
    <property type="protein sequence ID" value="MFC5468494.1"/>
    <property type="molecule type" value="Genomic_DNA"/>
</dbReference>
<dbReference type="PANTHER" id="PTHR43649">
    <property type="entry name" value="ARABINOSE-BINDING PROTEIN-RELATED"/>
    <property type="match status" value="1"/>
</dbReference>
<keyword evidence="6" id="KW-1185">Reference proteome</keyword>
<dbReference type="Pfam" id="PF01547">
    <property type="entry name" value="SBP_bac_1"/>
    <property type="match status" value="1"/>
</dbReference>
<feature type="signal peptide" evidence="4">
    <location>
        <begin position="1"/>
        <end position="22"/>
    </location>
</feature>
<evidence type="ECO:0000256" key="4">
    <source>
        <dbReference type="SAM" id="SignalP"/>
    </source>
</evidence>
<dbReference type="InterPro" id="IPR006059">
    <property type="entry name" value="SBP"/>
</dbReference>
<gene>
    <name evidence="5" type="ORF">ACFPPD_07160</name>
</gene>
<reference evidence="6" key="1">
    <citation type="journal article" date="2019" name="Int. J. Syst. Evol. Microbiol.">
        <title>The Global Catalogue of Microorganisms (GCM) 10K type strain sequencing project: providing services to taxonomists for standard genome sequencing and annotation.</title>
        <authorList>
            <consortium name="The Broad Institute Genomics Platform"/>
            <consortium name="The Broad Institute Genome Sequencing Center for Infectious Disease"/>
            <person name="Wu L."/>
            <person name="Ma J."/>
        </authorList>
    </citation>
    <scope>NUCLEOTIDE SEQUENCE [LARGE SCALE GENOMIC DNA]</scope>
    <source>
        <strain evidence="6">CCUG 57113</strain>
    </source>
</reference>
<dbReference type="SUPFAM" id="SSF53850">
    <property type="entry name" value="Periplasmic binding protein-like II"/>
    <property type="match status" value="1"/>
</dbReference>
<evidence type="ECO:0000313" key="5">
    <source>
        <dbReference type="EMBL" id="MFC5468494.1"/>
    </source>
</evidence>